<dbReference type="KEGG" id="dgi:Desgi_2235"/>
<dbReference type="RefSeq" id="WP_006522095.1">
    <property type="nucleotide sequence ID" value="NC_021184.1"/>
</dbReference>
<organism evidence="1 2">
    <name type="scientific">Desulfoscipio gibsoniae DSM 7213</name>
    <dbReference type="NCBI Taxonomy" id="767817"/>
    <lineage>
        <taxon>Bacteria</taxon>
        <taxon>Bacillati</taxon>
        <taxon>Bacillota</taxon>
        <taxon>Clostridia</taxon>
        <taxon>Eubacteriales</taxon>
        <taxon>Desulfallaceae</taxon>
        <taxon>Desulfoscipio</taxon>
    </lineage>
</organism>
<accession>R4KGE2</accession>
<proteinExistence type="predicted"/>
<keyword evidence="2" id="KW-1185">Reference proteome</keyword>
<dbReference type="OrthoDB" id="2888877at2"/>
<reference evidence="1 2" key="1">
    <citation type="submission" date="2012-01" db="EMBL/GenBank/DDBJ databases">
        <title>Complete sequence of Desulfotomaculum gibsoniae DSM 7213.</title>
        <authorList>
            <consortium name="US DOE Joint Genome Institute"/>
            <person name="Lucas S."/>
            <person name="Han J."/>
            <person name="Lapidus A."/>
            <person name="Cheng J.-F."/>
            <person name="Goodwin L."/>
            <person name="Pitluck S."/>
            <person name="Peters L."/>
            <person name="Ovchinnikova G."/>
            <person name="Teshima H."/>
            <person name="Detter J.C."/>
            <person name="Han C."/>
            <person name="Tapia R."/>
            <person name="Land M."/>
            <person name="Hauser L."/>
            <person name="Kyrpides N."/>
            <person name="Ivanova N."/>
            <person name="Pagani I."/>
            <person name="Parshina S."/>
            <person name="Plugge C."/>
            <person name="Muyzer G."/>
            <person name="Kuever J."/>
            <person name="Ivanova A."/>
            <person name="Nazina T."/>
            <person name="Klenk H.-P."/>
            <person name="Brambilla E."/>
            <person name="Spring S."/>
            <person name="Stams A.F."/>
            <person name="Woyke T."/>
        </authorList>
    </citation>
    <scope>NUCLEOTIDE SEQUENCE [LARGE SCALE GENOMIC DNA]</scope>
    <source>
        <strain evidence="1 2">DSM 7213</strain>
    </source>
</reference>
<name>R4KGE2_9FIRM</name>
<dbReference type="STRING" id="767817.Desgi_2235"/>
<protein>
    <submittedName>
        <fullName evidence="1">FlgN protein</fullName>
    </submittedName>
</protein>
<gene>
    <name evidence="1" type="ORF">Desgi_2235</name>
</gene>
<dbReference type="Proteomes" id="UP000013520">
    <property type="component" value="Chromosome"/>
</dbReference>
<evidence type="ECO:0000313" key="2">
    <source>
        <dbReference type="Proteomes" id="UP000013520"/>
    </source>
</evidence>
<evidence type="ECO:0000313" key="1">
    <source>
        <dbReference type="EMBL" id="AGL01664.1"/>
    </source>
</evidence>
<sequence>MEFKNNGLGQQQEKTVILRKKLALLKEFYYLTNSLQRTLSSENIEEFNDILEERKKLIESINSLDKELLLNEKQIPTPYNANEIPNNEIKELEINIKVYLMQIRGIDQKVQHDLKQNYNNIIKALDTMRVNRLAVASYYKKNNQPPAFFVDKKK</sequence>
<dbReference type="AlphaFoldDB" id="R4KGE2"/>
<dbReference type="EMBL" id="CP003273">
    <property type="protein sequence ID" value="AGL01664.1"/>
    <property type="molecule type" value="Genomic_DNA"/>
</dbReference>
<dbReference type="HOGENOM" id="CLU_1701417_0_0_9"/>